<dbReference type="PANTHER" id="PTHR10828">
    <property type="entry name" value="M-PHASE INDUCER PHOSPHATASE DUAL SPECIFICITY PHOSPHATASE CDC25"/>
    <property type="match status" value="1"/>
</dbReference>
<accession>A0ABQ5JWM4</accession>
<dbReference type="SMART" id="SM00450">
    <property type="entry name" value="RHOD"/>
    <property type="match status" value="1"/>
</dbReference>
<gene>
    <name evidence="2" type="ORF">ADUPG1_011663</name>
</gene>
<comment type="caution">
    <text evidence="2">The sequence shown here is derived from an EMBL/GenBank/DDBJ whole genome shotgun (WGS) entry which is preliminary data.</text>
</comment>
<reference evidence="2" key="1">
    <citation type="submission" date="2022-03" db="EMBL/GenBank/DDBJ databases">
        <title>Draft genome sequence of Aduncisulcus paluster, a free-living microaerophilic Fornicata.</title>
        <authorList>
            <person name="Yuyama I."/>
            <person name="Kume K."/>
            <person name="Tamura T."/>
            <person name="Inagaki Y."/>
            <person name="Hashimoto T."/>
        </authorList>
    </citation>
    <scope>NUCLEOTIDE SEQUENCE</scope>
    <source>
        <strain evidence="2">NY0171</strain>
    </source>
</reference>
<evidence type="ECO:0000313" key="2">
    <source>
        <dbReference type="EMBL" id="GKT20139.1"/>
    </source>
</evidence>
<sequence>MTEYLSPSDLQVLLSSSGKDKVFIIDARSDYERKSFGYIKVSIHIPTYKLSSQLDWISNVSLHCSHIVVHCQYSQCRGPSTARRILNTILSNPSIALQSKCKICILTGGAEAFSSYCHRALSPEDRDKVWIEGETSEEDDLSMARKMAVCPFSGKIEEIGS</sequence>
<dbReference type="PROSITE" id="PS50206">
    <property type="entry name" value="RHODANESE_3"/>
    <property type="match status" value="1"/>
</dbReference>
<name>A0ABQ5JWM4_9EUKA</name>
<proteinExistence type="predicted"/>
<keyword evidence="3" id="KW-1185">Reference proteome</keyword>
<dbReference type="EMBL" id="BQXS01012171">
    <property type="protein sequence ID" value="GKT20139.1"/>
    <property type="molecule type" value="Genomic_DNA"/>
</dbReference>
<dbReference type="Gene3D" id="3.40.250.10">
    <property type="entry name" value="Rhodanese-like domain"/>
    <property type="match status" value="1"/>
</dbReference>
<dbReference type="InterPro" id="IPR001763">
    <property type="entry name" value="Rhodanese-like_dom"/>
</dbReference>
<dbReference type="InterPro" id="IPR036873">
    <property type="entry name" value="Rhodanese-like_dom_sf"/>
</dbReference>
<dbReference type="Proteomes" id="UP001057375">
    <property type="component" value="Unassembled WGS sequence"/>
</dbReference>
<dbReference type="SUPFAM" id="SSF52821">
    <property type="entry name" value="Rhodanese/Cell cycle control phosphatase"/>
    <property type="match status" value="1"/>
</dbReference>
<feature type="domain" description="Rhodanese" evidence="1">
    <location>
        <begin position="18"/>
        <end position="122"/>
    </location>
</feature>
<evidence type="ECO:0000313" key="3">
    <source>
        <dbReference type="Proteomes" id="UP001057375"/>
    </source>
</evidence>
<protein>
    <recommendedName>
        <fullName evidence="1">Rhodanese domain-containing protein</fullName>
    </recommendedName>
</protein>
<evidence type="ECO:0000259" key="1">
    <source>
        <dbReference type="PROSITE" id="PS50206"/>
    </source>
</evidence>
<dbReference type="Pfam" id="PF00581">
    <property type="entry name" value="Rhodanese"/>
    <property type="match status" value="1"/>
</dbReference>
<organism evidence="2 3">
    <name type="scientific">Aduncisulcus paluster</name>
    <dbReference type="NCBI Taxonomy" id="2918883"/>
    <lineage>
        <taxon>Eukaryota</taxon>
        <taxon>Metamonada</taxon>
        <taxon>Carpediemonas-like organisms</taxon>
        <taxon>Aduncisulcus</taxon>
    </lineage>
</organism>
<dbReference type="PANTHER" id="PTHR10828:SF38">
    <property type="entry name" value="ARSENICAL-RESISTANCE PROTEIN 2-RELATED"/>
    <property type="match status" value="1"/>
</dbReference>